<gene>
    <name evidence="3" type="ORF">BCR34DRAFT_582232</name>
</gene>
<organism evidence="3 4">
    <name type="scientific">Clohesyomyces aquaticus</name>
    <dbReference type="NCBI Taxonomy" id="1231657"/>
    <lineage>
        <taxon>Eukaryota</taxon>
        <taxon>Fungi</taxon>
        <taxon>Dikarya</taxon>
        <taxon>Ascomycota</taxon>
        <taxon>Pezizomycotina</taxon>
        <taxon>Dothideomycetes</taxon>
        <taxon>Pleosporomycetidae</taxon>
        <taxon>Pleosporales</taxon>
        <taxon>Lindgomycetaceae</taxon>
        <taxon>Clohesyomyces</taxon>
    </lineage>
</organism>
<dbReference type="EMBL" id="MCFA01000002">
    <property type="protein sequence ID" value="ORY19529.1"/>
    <property type="molecule type" value="Genomic_DNA"/>
</dbReference>
<sequence>MYLSVQALALAAAILLYVTATKPAVPTPSLPKISLPKLSLTPLETQLICLKGEIALGILNKIGLQGEAYSFCSSFISIPAATASVTLTEKSFTASTTTRCTSPKFSRKSSASLPYSGV</sequence>
<dbReference type="OrthoDB" id="5596743at2759"/>
<evidence type="ECO:0000256" key="2">
    <source>
        <dbReference type="SAM" id="SignalP"/>
    </source>
</evidence>
<evidence type="ECO:0000256" key="1">
    <source>
        <dbReference type="SAM" id="MobiDB-lite"/>
    </source>
</evidence>
<feature type="chain" id="PRO_5012937526" description="Secreted protein" evidence="2">
    <location>
        <begin position="21"/>
        <end position="118"/>
    </location>
</feature>
<feature type="signal peptide" evidence="2">
    <location>
        <begin position="1"/>
        <end position="20"/>
    </location>
</feature>
<evidence type="ECO:0008006" key="5">
    <source>
        <dbReference type="Google" id="ProtNLM"/>
    </source>
</evidence>
<name>A0A1Y2AAG0_9PLEO</name>
<protein>
    <recommendedName>
        <fullName evidence="5">Secreted protein</fullName>
    </recommendedName>
</protein>
<proteinExistence type="predicted"/>
<reference evidence="3 4" key="1">
    <citation type="submission" date="2016-07" db="EMBL/GenBank/DDBJ databases">
        <title>Pervasive Adenine N6-methylation of Active Genes in Fungi.</title>
        <authorList>
            <consortium name="DOE Joint Genome Institute"/>
            <person name="Mondo S.J."/>
            <person name="Dannebaum R.O."/>
            <person name="Kuo R.C."/>
            <person name="Labutti K."/>
            <person name="Haridas S."/>
            <person name="Kuo A."/>
            <person name="Salamov A."/>
            <person name="Ahrendt S.R."/>
            <person name="Lipzen A."/>
            <person name="Sullivan W."/>
            <person name="Andreopoulos W.B."/>
            <person name="Clum A."/>
            <person name="Lindquist E."/>
            <person name="Daum C."/>
            <person name="Ramamoorthy G.K."/>
            <person name="Gryganskyi A."/>
            <person name="Culley D."/>
            <person name="Magnuson J.K."/>
            <person name="James T.Y."/>
            <person name="O'Malley M.A."/>
            <person name="Stajich J.E."/>
            <person name="Spatafora J.W."/>
            <person name="Visel A."/>
            <person name="Grigoriev I.V."/>
        </authorList>
    </citation>
    <scope>NUCLEOTIDE SEQUENCE [LARGE SCALE GENOMIC DNA]</scope>
    <source>
        <strain evidence="3 4">CBS 115471</strain>
    </source>
</reference>
<keyword evidence="4" id="KW-1185">Reference proteome</keyword>
<keyword evidence="2" id="KW-0732">Signal</keyword>
<accession>A0A1Y2AAG0</accession>
<dbReference type="AlphaFoldDB" id="A0A1Y2AAG0"/>
<comment type="caution">
    <text evidence="3">The sequence shown here is derived from an EMBL/GenBank/DDBJ whole genome shotgun (WGS) entry which is preliminary data.</text>
</comment>
<evidence type="ECO:0000313" key="3">
    <source>
        <dbReference type="EMBL" id="ORY19529.1"/>
    </source>
</evidence>
<dbReference type="Proteomes" id="UP000193144">
    <property type="component" value="Unassembled WGS sequence"/>
</dbReference>
<evidence type="ECO:0000313" key="4">
    <source>
        <dbReference type="Proteomes" id="UP000193144"/>
    </source>
</evidence>
<feature type="region of interest" description="Disordered" evidence="1">
    <location>
        <begin position="99"/>
        <end position="118"/>
    </location>
</feature>